<keyword evidence="6" id="KW-0274">FAD</keyword>
<dbReference type="InterPro" id="IPR039261">
    <property type="entry name" value="FNR_nucleotide-bd"/>
</dbReference>
<dbReference type="RefSeq" id="WP_164650807.1">
    <property type="nucleotide sequence ID" value="NZ_CP047476.1"/>
</dbReference>
<gene>
    <name evidence="14" type="ORF">GT360_20615</name>
</gene>
<evidence type="ECO:0000256" key="11">
    <source>
        <dbReference type="ARBA" id="ARBA00061434"/>
    </source>
</evidence>
<evidence type="ECO:0000256" key="9">
    <source>
        <dbReference type="ARBA" id="ARBA00023014"/>
    </source>
</evidence>
<keyword evidence="8" id="KW-0408">Iron</keyword>
<keyword evidence="3" id="KW-0472">Membrane</keyword>
<dbReference type="CDD" id="cd06215">
    <property type="entry name" value="FNR_iron_sulfur_binding_1"/>
    <property type="match status" value="1"/>
</dbReference>
<dbReference type="GO" id="GO:0051537">
    <property type="term" value="F:2 iron, 2 sulfur cluster binding"/>
    <property type="evidence" value="ECO:0007669"/>
    <property type="project" value="UniProtKB-KW"/>
</dbReference>
<keyword evidence="5" id="KW-0479">Metal-binding</keyword>
<dbReference type="Gene3D" id="3.10.20.30">
    <property type="match status" value="1"/>
</dbReference>
<keyword evidence="7" id="KW-0560">Oxidoreductase</keyword>
<evidence type="ECO:0000256" key="3">
    <source>
        <dbReference type="ARBA" id="ARBA00022692"/>
    </source>
</evidence>
<dbReference type="AlphaFoldDB" id="A0A7Z2YFY5"/>
<dbReference type="KEGG" id="vas:GT360_20615"/>
<dbReference type="InterPro" id="IPR006058">
    <property type="entry name" value="2Fe2S_fd_BS"/>
</dbReference>
<keyword evidence="3" id="KW-0812">Transmembrane</keyword>
<keyword evidence="2" id="KW-0285">Flavoprotein</keyword>
<evidence type="ECO:0000256" key="5">
    <source>
        <dbReference type="ARBA" id="ARBA00022723"/>
    </source>
</evidence>
<dbReference type="Gene3D" id="3.40.50.80">
    <property type="entry name" value="Nucleotide-binding domain of ferredoxin-NADP reductase (FNR) module"/>
    <property type="match status" value="1"/>
</dbReference>
<protein>
    <submittedName>
        <fullName evidence="14">2Fe-2S iron-sulfur cluster binding domain-containing protein</fullName>
    </submittedName>
</protein>
<dbReference type="InterPro" id="IPR017927">
    <property type="entry name" value="FAD-bd_FR_type"/>
</dbReference>
<dbReference type="InterPro" id="IPR017938">
    <property type="entry name" value="Riboflavin_synthase-like_b-brl"/>
</dbReference>
<proteinExistence type="inferred from homology"/>
<keyword evidence="15" id="KW-1185">Reference proteome</keyword>
<dbReference type="PROSITE" id="PS51384">
    <property type="entry name" value="FAD_FR"/>
    <property type="match status" value="1"/>
</dbReference>
<evidence type="ECO:0000313" key="14">
    <source>
        <dbReference type="EMBL" id="QIA65911.1"/>
    </source>
</evidence>
<dbReference type="InterPro" id="IPR036010">
    <property type="entry name" value="2Fe-2S_ferredoxin-like_sf"/>
</dbReference>
<name>A0A7Z2YFY5_9VIBR</name>
<keyword evidence="9" id="KW-0411">Iron-sulfur</keyword>
<dbReference type="Pfam" id="PF00970">
    <property type="entry name" value="FAD_binding_6"/>
    <property type="match status" value="1"/>
</dbReference>
<evidence type="ECO:0000256" key="10">
    <source>
        <dbReference type="ARBA" id="ARBA00034078"/>
    </source>
</evidence>
<dbReference type="Gene3D" id="2.40.30.10">
    <property type="entry name" value="Translation factors"/>
    <property type="match status" value="1"/>
</dbReference>
<dbReference type="PROSITE" id="PS51085">
    <property type="entry name" value="2FE2S_FER_2"/>
    <property type="match status" value="1"/>
</dbReference>
<evidence type="ECO:0000256" key="6">
    <source>
        <dbReference type="ARBA" id="ARBA00022827"/>
    </source>
</evidence>
<dbReference type="PANTHER" id="PTHR47354:SF6">
    <property type="entry name" value="NADH OXIDOREDUCTASE HCR"/>
    <property type="match status" value="1"/>
</dbReference>
<keyword evidence="4" id="KW-0001">2Fe-2S</keyword>
<dbReference type="SUPFAM" id="SSF63380">
    <property type="entry name" value="Riboflavin synthase domain-like"/>
    <property type="match status" value="1"/>
</dbReference>
<dbReference type="InterPro" id="IPR001041">
    <property type="entry name" value="2Fe-2S_ferredoxin-type"/>
</dbReference>
<comment type="cofactor">
    <cofactor evidence="1">
        <name>FAD</name>
        <dbReference type="ChEBI" id="CHEBI:57692"/>
    </cofactor>
</comment>
<comment type="similarity">
    <text evidence="11">In the N-terminal section; belongs to the FAD-binding oxidoreductase type 6 family.</text>
</comment>
<evidence type="ECO:0000256" key="2">
    <source>
        <dbReference type="ARBA" id="ARBA00022630"/>
    </source>
</evidence>
<dbReference type="SUPFAM" id="SSF52343">
    <property type="entry name" value="Ferredoxin reductase-like, C-terminal NADP-linked domain"/>
    <property type="match status" value="1"/>
</dbReference>
<evidence type="ECO:0000256" key="8">
    <source>
        <dbReference type="ARBA" id="ARBA00023004"/>
    </source>
</evidence>
<sequence length="342" mass="37670">MFSEWNNNQPLLLQCVDKWQETADTVSIKLVYPQSPDTPFNFKPGQFISLGLELNGKMEYRAYSISSMPGECFLKLTIKLVPDGLVSTYFVEQLVTGERLSALAPTGPFNHVDCVAKPKVLMLSAGCGITPVMSMAKTWLRDKAQVDMTFIHMAKTPEQTIYLEELELLDNQHSNFNLQLLLKDNRGTRHAQGRLDKDWLKSLCPDIAERTVYLCGPAQFMQDMAQFAEELGVAADDFFQESFTPTQAEALPDASGVVQFDVPAFGVAKKVAQGAILADVLEESGVPIIIACRSGMCGSCKCQVTKGEVIRTSTETLTEEEIAQGYTLACSSQIQSDVEVAL</sequence>
<evidence type="ECO:0000256" key="7">
    <source>
        <dbReference type="ARBA" id="ARBA00023002"/>
    </source>
</evidence>
<evidence type="ECO:0000256" key="4">
    <source>
        <dbReference type="ARBA" id="ARBA00022714"/>
    </source>
</evidence>
<feature type="domain" description="FAD-binding FR-type" evidence="13">
    <location>
        <begin position="8"/>
        <end position="112"/>
    </location>
</feature>
<evidence type="ECO:0000256" key="1">
    <source>
        <dbReference type="ARBA" id="ARBA00001974"/>
    </source>
</evidence>
<dbReference type="InterPro" id="IPR008333">
    <property type="entry name" value="Cbr1-like_FAD-bd_dom"/>
</dbReference>
<dbReference type="InterPro" id="IPR001709">
    <property type="entry name" value="Flavoprot_Pyr_Nucl_cyt_Rdtase"/>
</dbReference>
<evidence type="ECO:0000313" key="15">
    <source>
        <dbReference type="Proteomes" id="UP000464262"/>
    </source>
</evidence>
<organism evidence="14 15">
    <name type="scientific">Vibrio astriarenae</name>
    <dbReference type="NCBI Taxonomy" id="1481923"/>
    <lineage>
        <taxon>Bacteria</taxon>
        <taxon>Pseudomonadati</taxon>
        <taxon>Pseudomonadota</taxon>
        <taxon>Gammaproteobacteria</taxon>
        <taxon>Vibrionales</taxon>
        <taxon>Vibrionaceae</taxon>
        <taxon>Vibrio</taxon>
    </lineage>
</organism>
<dbReference type="Pfam" id="PF00111">
    <property type="entry name" value="Fer2"/>
    <property type="match status" value="1"/>
</dbReference>
<dbReference type="GO" id="GO:0046872">
    <property type="term" value="F:metal ion binding"/>
    <property type="evidence" value="ECO:0007669"/>
    <property type="project" value="UniProtKB-KW"/>
</dbReference>
<feature type="domain" description="2Fe-2S ferredoxin-type" evidence="12">
    <location>
        <begin position="256"/>
        <end position="342"/>
    </location>
</feature>
<dbReference type="Pfam" id="PF00175">
    <property type="entry name" value="NAD_binding_1"/>
    <property type="match status" value="1"/>
</dbReference>
<dbReference type="EMBL" id="CP047476">
    <property type="protein sequence ID" value="QIA65911.1"/>
    <property type="molecule type" value="Genomic_DNA"/>
</dbReference>
<evidence type="ECO:0000259" key="13">
    <source>
        <dbReference type="PROSITE" id="PS51384"/>
    </source>
</evidence>
<dbReference type="PANTHER" id="PTHR47354">
    <property type="entry name" value="NADH OXIDOREDUCTASE HCR"/>
    <property type="match status" value="1"/>
</dbReference>
<dbReference type="PRINTS" id="PR00410">
    <property type="entry name" value="PHEHYDRXLASE"/>
</dbReference>
<dbReference type="InterPro" id="IPR001433">
    <property type="entry name" value="OxRdtase_FAD/NAD-bd"/>
</dbReference>
<dbReference type="Proteomes" id="UP000464262">
    <property type="component" value="Chromosome 2"/>
</dbReference>
<dbReference type="CDD" id="cd00207">
    <property type="entry name" value="fer2"/>
    <property type="match status" value="1"/>
</dbReference>
<dbReference type="InterPro" id="IPR012675">
    <property type="entry name" value="Beta-grasp_dom_sf"/>
</dbReference>
<accession>A0A7Z2YFY5</accession>
<dbReference type="SUPFAM" id="SSF54292">
    <property type="entry name" value="2Fe-2S ferredoxin-like"/>
    <property type="match status" value="1"/>
</dbReference>
<dbReference type="InterPro" id="IPR050415">
    <property type="entry name" value="MRET"/>
</dbReference>
<dbReference type="PRINTS" id="PR00371">
    <property type="entry name" value="FPNCR"/>
</dbReference>
<evidence type="ECO:0000259" key="12">
    <source>
        <dbReference type="PROSITE" id="PS51085"/>
    </source>
</evidence>
<dbReference type="PROSITE" id="PS00197">
    <property type="entry name" value="2FE2S_FER_1"/>
    <property type="match status" value="1"/>
</dbReference>
<reference evidence="14 15" key="1">
    <citation type="submission" date="2020-01" db="EMBL/GenBank/DDBJ databases">
        <title>Whole genome and functional gene identification of agarase of Vibrio HN897.</title>
        <authorList>
            <person name="Liu Y."/>
            <person name="Zhao Z."/>
        </authorList>
    </citation>
    <scope>NUCLEOTIDE SEQUENCE [LARGE SCALE GENOMIC DNA]</scope>
    <source>
        <strain evidence="14 15">HN897</strain>
    </source>
</reference>
<dbReference type="GO" id="GO:0016491">
    <property type="term" value="F:oxidoreductase activity"/>
    <property type="evidence" value="ECO:0007669"/>
    <property type="project" value="UniProtKB-KW"/>
</dbReference>
<comment type="cofactor">
    <cofactor evidence="10">
        <name>[2Fe-2S] cluster</name>
        <dbReference type="ChEBI" id="CHEBI:190135"/>
    </cofactor>
</comment>